<comment type="caution">
    <text evidence="4">The sequence shown here is derived from an EMBL/GenBank/DDBJ whole genome shotgun (WGS) entry which is preliminary data.</text>
</comment>
<dbReference type="Pfam" id="PF07715">
    <property type="entry name" value="Plug"/>
    <property type="match status" value="1"/>
</dbReference>
<keyword evidence="2" id="KW-0732">Signal</keyword>
<dbReference type="NCBIfam" id="TIGR01782">
    <property type="entry name" value="TonB-Xanth-Caul"/>
    <property type="match status" value="1"/>
</dbReference>
<name>A0ABT1ZJK9_9BURK</name>
<evidence type="ECO:0000259" key="3">
    <source>
        <dbReference type="Pfam" id="PF07715"/>
    </source>
</evidence>
<dbReference type="Gene3D" id="2.170.130.10">
    <property type="entry name" value="TonB-dependent receptor, plug domain"/>
    <property type="match status" value="1"/>
</dbReference>
<feature type="chain" id="PRO_5045759764" evidence="2">
    <location>
        <begin position="22"/>
        <end position="1050"/>
    </location>
</feature>
<reference evidence="4 5" key="1">
    <citation type="submission" date="2022-08" db="EMBL/GenBank/DDBJ databases">
        <title>Reclassification of Massilia species as members of the genera Telluria, Duganella, Pseudoduganella, Mokoshia gen. nov. and Zemynaea gen. nov. using orthogonal and non-orthogonal genome-based approaches.</title>
        <authorList>
            <person name="Bowman J.P."/>
        </authorList>
    </citation>
    <scope>NUCLEOTIDE SEQUENCE [LARGE SCALE GENOMIC DNA]</scope>
    <source>
        <strain evidence="4 5">JCM 31316</strain>
    </source>
</reference>
<evidence type="ECO:0000313" key="5">
    <source>
        <dbReference type="Proteomes" id="UP001204151"/>
    </source>
</evidence>
<keyword evidence="4" id="KW-0675">Receptor</keyword>
<evidence type="ECO:0000256" key="1">
    <source>
        <dbReference type="SAM" id="MobiDB-lite"/>
    </source>
</evidence>
<dbReference type="PANTHER" id="PTHR40980:SF3">
    <property type="entry name" value="TONB-DEPENDENT RECEPTOR-LIKE BETA-BARREL DOMAIN-CONTAINING PROTEIN"/>
    <property type="match status" value="1"/>
</dbReference>
<dbReference type="SUPFAM" id="SSF56935">
    <property type="entry name" value="Porins"/>
    <property type="match status" value="1"/>
</dbReference>
<feature type="region of interest" description="Disordered" evidence="1">
    <location>
        <begin position="604"/>
        <end position="629"/>
    </location>
</feature>
<gene>
    <name evidence="4" type="ORF">NX784_00655</name>
</gene>
<dbReference type="InterPro" id="IPR010104">
    <property type="entry name" value="TonB_rcpt_bac"/>
</dbReference>
<protein>
    <submittedName>
        <fullName evidence="4">TonB-dependent receptor</fullName>
    </submittedName>
</protein>
<evidence type="ECO:0000256" key="2">
    <source>
        <dbReference type="SAM" id="SignalP"/>
    </source>
</evidence>
<sequence>MTALALAAAQCALLCSGVAMAQTTDTSADGQSGEAATVVVTGQRQALQTAAKIKQNAEEIVDSVVADEAGKLPDKSITEVLQRVVGVTMDRNRSRVGGGILGNATTGFNVEGSGVQIRGLSWGSSTLNGRESFSAGWPGRELSWGDVPPELMSGVDVYKNPSSDLIEGGISGQINLRTRLPFDVKEQYGSFSASSNYTVLGKKTAPAVSGLYSNRWKTRFGEFGALIDVSANRNSYRSDSLSQSPYVPRTDIEEGKTLWVPSGGTYWNTSEGTSTRKGLYGAVQWRNDRVETALTYFDSKFTEVGTGNGTFSGGDQPWGMQYSNAKYDQRGVFQSGTLTYPTSLGLNQFPEGGILAGTSTSYTHVVGRTRELAWNTKFRLNESWAFQNDLQWVHANNNSDGELVNLQTFVPSMYLDLSGSRPIVGFDDKARAFLADYKNYTWNAFQPALAAAKADLYAWKGDAKYTFDNPVLRDVRFGARITYRKSTHENSTGSGWHSLAEPWAVSQATTYGDRTPQNVGWQRSNFAYMSDPHYQVPGGTQVYTFPNFFNGALQAPPTIVVPTMSLVRGYPSAYVKYLLPMNKQMCVDEAVFKGNTPNCDAVGADWRPESLTNDPSAKDSLNRAGATSTHAERTEALYSTVRFGFDDWKYPVEGSLGARLVRTKTMANGYMIFDPKYDDKSDPSLPRFAYTKVPLSLGGSHIDLIPTLNLKVNWTDKLQSRMAVSRNMYRPGFDQMQEYITLSQSVTTDAKTNLPTRVDYIGNNTGNAKLRPLKSNNLDFTLEWYPRDGQTLTFGTFAKKVTDIIMTQTYTRTINDIAGNPQEFTISGPANAAQLWAVGAEIAGMTYLDKLPFLDKALPDWAKGFGISSNFSYIKGRQTMYHPFNEPYCARGSLSLASNLSGCDTNGLPFTGDMPLPYSSPRAFNLALMYDRGPLSMRLAYSWRDRYMMATGNDGATGWWAPSADPAQIAANGGKVPHDVSFGLPIWAEAAGQWDAGLNYKVSDHMWTSFNVSNLSNVVFRQTQQQSIGFVGRSWNAPGRSFRASMGYTF</sequence>
<dbReference type="EMBL" id="JANUGW010000001">
    <property type="protein sequence ID" value="MCS0580092.1"/>
    <property type="molecule type" value="Genomic_DNA"/>
</dbReference>
<organism evidence="4 5">
    <name type="scientific">Massilia pinisoli</name>
    <dbReference type="NCBI Taxonomy" id="1772194"/>
    <lineage>
        <taxon>Bacteria</taxon>
        <taxon>Pseudomonadati</taxon>
        <taxon>Pseudomonadota</taxon>
        <taxon>Betaproteobacteria</taxon>
        <taxon>Burkholderiales</taxon>
        <taxon>Oxalobacteraceae</taxon>
        <taxon>Telluria group</taxon>
        <taxon>Massilia</taxon>
    </lineage>
</organism>
<dbReference type="PANTHER" id="PTHR40980">
    <property type="entry name" value="PLUG DOMAIN-CONTAINING PROTEIN"/>
    <property type="match status" value="1"/>
</dbReference>
<proteinExistence type="predicted"/>
<dbReference type="InterPro" id="IPR012910">
    <property type="entry name" value="Plug_dom"/>
</dbReference>
<keyword evidence="5" id="KW-1185">Reference proteome</keyword>
<dbReference type="InterPro" id="IPR037066">
    <property type="entry name" value="Plug_dom_sf"/>
</dbReference>
<feature type="signal peptide" evidence="2">
    <location>
        <begin position="1"/>
        <end position="21"/>
    </location>
</feature>
<dbReference type="Proteomes" id="UP001204151">
    <property type="component" value="Unassembled WGS sequence"/>
</dbReference>
<feature type="domain" description="TonB-dependent receptor plug" evidence="3">
    <location>
        <begin position="55"/>
        <end position="167"/>
    </location>
</feature>
<accession>A0ABT1ZJK9</accession>
<evidence type="ECO:0000313" key="4">
    <source>
        <dbReference type="EMBL" id="MCS0580092.1"/>
    </source>
</evidence>
<dbReference type="RefSeq" id="WP_258814744.1">
    <property type="nucleotide sequence ID" value="NZ_JANUGW010000001.1"/>
</dbReference>